<reference evidence="4 5" key="2">
    <citation type="submission" date="2020-08" db="EMBL/GenBank/DDBJ databases">
        <title>Stappia taiwanensis sp. nov., isolated from a coastal thermal spring.</title>
        <authorList>
            <person name="Kampfer P."/>
        </authorList>
    </citation>
    <scope>NUCLEOTIDE SEQUENCE [LARGE SCALE GENOMIC DNA]</scope>
    <source>
        <strain evidence="4 5">DSM 23284</strain>
    </source>
</reference>
<dbReference type="EMBL" id="JACEON010000004">
    <property type="protein sequence ID" value="MBA4611254.1"/>
    <property type="molecule type" value="Genomic_DNA"/>
</dbReference>
<evidence type="ECO:0000313" key="4">
    <source>
        <dbReference type="EMBL" id="MBA4611254.1"/>
    </source>
</evidence>
<dbReference type="AlphaFoldDB" id="A0A838XW22"/>
<protein>
    <submittedName>
        <fullName evidence="4">GNAT family N-acetyltransferase</fullName>
    </submittedName>
</protein>
<dbReference type="InterPro" id="IPR016181">
    <property type="entry name" value="Acyl_CoA_acyltransferase"/>
</dbReference>
<proteinExistence type="predicted"/>
<evidence type="ECO:0000256" key="2">
    <source>
        <dbReference type="ARBA" id="ARBA00023315"/>
    </source>
</evidence>
<dbReference type="PANTHER" id="PTHR43800">
    <property type="entry name" value="PEPTIDYL-LYSINE N-ACETYLTRANSFERASE YJAB"/>
    <property type="match status" value="1"/>
</dbReference>
<evidence type="ECO:0000313" key="5">
    <source>
        <dbReference type="Proteomes" id="UP000559404"/>
    </source>
</evidence>
<dbReference type="Proteomes" id="UP000559404">
    <property type="component" value="Unassembled WGS sequence"/>
</dbReference>
<dbReference type="GO" id="GO:0016747">
    <property type="term" value="F:acyltransferase activity, transferring groups other than amino-acyl groups"/>
    <property type="evidence" value="ECO:0007669"/>
    <property type="project" value="InterPro"/>
</dbReference>
<evidence type="ECO:0000259" key="3">
    <source>
        <dbReference type="PROSITE" id="PS51186"/>
    </source>
</evidence>
<evidence type="ECO:0000256" key="1">
    <source>
        <dbReference type="ARBA" id="ARBA00022679"/>
    </source>
</evidence>
<dbReference type="InterPro" id="IPR000182">
    <property type="entry name" value="GNAT_dom"/>
</dbReference>
<reference evidence="4 5" key="1">
    <citation type="submission" date="2020-07" db="EMBL/GenBank/DDBJ databases">
        <authorList>
            <person name="Li M."/>
        </authorList>
    </citation>
    <scope>NUCLEOTIDE SEQUENCE [LARGE SCALE GENOMIC DNA]</scope>
    <source>
        <strain evidence="4 5">DSM 23284</strain>
    </source>
</reference>
<feature type="domain" description="N-acetyltransferase" evidence="3">
    <location>
        <begin position="46"/>
        <end position="193"/>
    </location>
</feature>
<dbReference type="Pfam" id="PF00583">
    <property type="entry name" value="Acetyltransf_1"/>
    <property type="match status" value="1"/>
</dbReference>
<keyword evidence="5" id="KW-1185">Reference proteome</keyword>
<sequence length="203" mass="22446">MSTLSVSLSGYTDLPAGKIASIVTYLEMHERPAPRAVERPDLSLQRVTDPAPHAYRALFRRIGAEWLWFGRLEASDEGLAAILRKPGNEIYQVIREGEPVGLLELDFADPADVELSYFGLVPELLGGGAGRWLMNQALELVWSRPETRRFWVHTCTADSQKAVGFYRSSGFTAYKRAIEIADDPRLSGLLPNDVAPHVPLIGG</sequence>
<comment type="caution">
    <text evidence="4">The sequence shown here is derived from an EMBL/GenBank/DDBJ whole genome shotgun (WGS) entry which is preliminary data.</text>
</comment>
<gene>
    <name evidence="4" type="ORF">H1W37_06310</name>
</gene>
<name>A0A838XW22_9HYPH</name>
<dbReference type="SUPFAM" id="SSF55729">
    <property type="entry name" value="Acyl-CoA N-acyltransferases (Nat)"/>
    <property type="match status" value="1"/>
</dbReference>
<organism evidence="4 5">
    <name type="scientific">Stappia taiwanensis</name>
    <dbReference type="NCBI Taxonomy" id="992267"/>
    <lineage>
        <taxon>Bacteria</taxon>
        <taxon>Pseudomonadati</taxon>
        <taxon>Pseudomonadota</taxon>
        <taxon>Alphaproteobacteria</taxon>
        <taxon>Hyphomicrobiales</taxon>
        <taxon>Stappiaceae</taxon>
        <taxon>Stappia</taxon>
    </lineage>
</organism>
<keyword evidence="1 4" id="KW-0808">Transferase</keyword>
<accession>A0A838XW22</accession>
<dbReference type="CDD" id="cd04301">
    <property type="entry name" value="NAT_SF"/>
    <property type="match status" value="1"/>
</dbReference>
<dbReference type="PROSITE" id="PS51186">
    <property type="entry name" value="GNAT"/>
    <property type="match status" value="1"/>
</dbReference>
<dbReference type="Gene3D" id="3.40.630.30">
    <property type="match status" value="1"/>
</dbReference>
<keyword evidence="2" id="KW-0012">Acyltransferase</keyword>
<dbReference type="PANTHER" id="PTHR43800:SF1">
    <property type="entry name" value="PEPTIDYL-LYSINE N-ACETYLTRANSFERASE YJAB"/>
    <property type="match status" value="1"/>
</dbReference>